<dbReference type="PANTHER" id="PTHR30069">
    <property type="entry name" value="TONB-DEPENDENT OUTER MEMBRANE RECEPTOR"/>
    <property type="match status" value="1"/>
</dbReference>
<gene>
    <name evidence="9" type="primary">oar_1</name>
    <name evidence="9" type="ORF">GETHED_11630</name>
</gene>
<keyword evidence="2" id="KW-0813">Transport</keyword>
<dbReference type="PANTHER" id="PTHR30069:SF46">
    <property type="entry name" value="OAR PROTEIN"/>
    <property type="match status" value="1"/>
</dbReference>
<dbReference type="InterPro" id="IPR008969">
    <property type="entry name" value="CarboxyPept-like_regulatory"/>
</dbReference>
<evidence type="ECO:0000256" key="5">
    <source>
        <dbReference type="ARBA" id="ARBA00023136"/>
    </source>
</evidence>
<evidence type="ECO:0000256" key="4">
    <source>
        <dbReference type="ARBA" id="ARBA00022692"/>
    </source>
</evidence>
<name>A0ABQ5PXA2_9BACT</name>
<evidence type="ECO:0000256" key="2">
    <source>
        <dbReference type="ARBA" id="ARBA00022448"/>
    </source>
</evidence>
<dbReference type="Pfam" id="PF13620">
    <property type="entry name" value="CarboxypepD_reg"/>
    <property type="match status" value="1"/>
</dbReference>
<dbReference type="InterPro" id="IPR057601">
    <property type="entry name" value="Oar-like_b-barrel"/>
</dbReference>
<feature type="signal peptide" evidence="7">
    <location>
        <begin position="1"/>
        <end position="23"/>
    </location>
</feature>
<keyword evidence="7" id="KW-0732">Signal</keyword>
<dbReference type="InterPro" id="IPR037066">
    <property type="entry name" value="Plug_dom_sf"/>
</dbReference>
<keyword evidence="10" id="KW-1185">Reference proteome</keyword>
<feature type="domain" description="TonB-dependent transporter Oar-like beta-barrel" evidence="8">
    <location>
        <begin position="240"/>
        <end position="317"/>
    </location>
</feature>
<feature type="chain" id="PRO_5046338922" evidence="7">
    <location>
        <begin position="24"/>
        <end position="986"/>
    </location>
</feature>
<sequence>MRSRHFSSSSLMALLVAAAPIMAQGVSTQLGGRVLDTKGGAIAGATVVIRNTETGLTRTLQTSSEGRYMATLLPVGPYTVSVTKSGFQTASNVKVNLNLGDAAPLTIRLAAETGAVVEVVAASAAVDTERASAAAIISPDNLTNLPVLNRNFTNLATLSPQVVVDSSRGNLAIAGQRGVNTSINIDGGDNNEPFFGGATGAAEGKTPFTISIEAIREYQVVTDGASAEFGRMGGGYVNAITKNGTNELSGSLFYYMRPRGWVEAGPTLRQPNGTTTTNAVGDFKQEQFGFSVGGPILKDKLFYFVAYDAQRYKSPINQVWGGNTPVALDPTLPGQANDAVLLAKGGNYSNKLDSDVYFIRFDWNPTVDQSIQFRVNHSSFKGVTGAGTMAASENLASDDVKTDAYVLQWNWVITGNWMNEFRVSHTKDDMPRSTYSKIPEVSISNVGFYGAYPFDRTYNTKRTQYQENISYVTPTFQVKAGVDYNDINVSEFFAGNWQGVYQFSSLANFRLGNWSYYRQNFGLNGPVQQAGLFDTSYKQMAAFIQTDWRITDTFKLGVGVRWDRQENPDFPILDMSNRLANPMPVTGKIPTDSQFSPRVSFTWTPAFDQGKTVFRGSVGRYVSTTPAVFLYQAFAANGIRTGSKDFQASEAATYGIPRGTAFNAANPYWISAMPAGVTLSGFNIWTFSPDFKNPYTDRVNIGAERPFFGDLVLGLSATYARAKQLERTADLNLGTPTANASGRLIYPSTISASGAYTAVRPNTAYGTMGMYLSDATSQYHAYTASLKYHKDGSPFDAQLYYTYSINKDSDSNERNYSGIGIQDQGNLGAQWGYADTDRREVLTGYFSFLDKQVTGILTSVSLRYQTGTPYTLTYGTDVNGDANSTNDRYFQNGVDTGRNTRRAGSFLTMDLGLRRDFFFTKRIKMTLSLDVFNVLNRQDTYLSYRTPSVANPSTVDATSPALTQQQNWTGGATSARQIQVGARFAF</sequence>
<dbReference type="Gene3D" id="2.40.170.20">
    <property type="entry name" value="TonB-dependent receptor, beta-barrel domain"/>
    <property type="match status" value="1"/>
</dbReference>
<evidence type="ECO:0000256" key="7">
    <source>
        <dbReference type="SAM" id="SignalP"/>
    </source>
</evidence>
<proteinExistence type="predicted"/>
<evidence type="ECO:0000256" key="6">
    <source>
        <dbReference type="ARBA" id="ARBA00023237"/>
    </source>
</evidence>
<feature type="domain" description="TonB-dependent transporter Oar-like beta-barrel" evidence="8">
    <location>
        <begin position="347"/>
        <end position="888"/>
    </location>
</feature>
<evidence type="ECO:0000313" key="9">
    <source>
        <dbReference type="EMBL" id="GLH66799.1"/>
    </source>
</evidence>
<dbReference type="EMBL" id="BSDC01000001">
    <property type="protein sequence ID" value="GLH66799.1"/>
    <property type="molecule type" value="Genomic_DNA"/>
</dbReference>
<dbReference type="Pfam" id="PF25183">
    <property type="entry name" value="OMP_b-brl_4"/>
    <property type="match status" value="2"/>
</dbReference>
<dbReference type="InterPro" id="IPR039426">
    <property type="entry name" value="TonB-dep_rcpt-like"/>
</dbReference>
<organism evidence="9 10">
    <name type="scientific">Geothrix edaphica</name>
    <dbReference type="NCBI Taxonomy" id="2927976"/>
    <lineage>
        <taxon>Bacteria</taxon>
        <taxon>Pseudomonadati</taxon>
        <taxon>Acidobacteriota</taxon>
        <taxon>Holophagae</taxon>
        <taxon>Holophagales</taxon>
        <taxon>Holophagaceae</taxon>
        <taxon>Geothrix</taxon>
    </lineage>
</organism>
<keyword evidence="3" id="KW-1134">Transmembrane beta strand</keyword>
<reference evidence="9" key="1">
    <citation type="journal article" date="2023" name="Antonie Van Leeuwenhoek">
        <title>Mesoterricola silvestris gen. nov., sp. nov., Mesoterricola sediminis sp. nov., Geothrix oryzae sp. nov., Geothrix edaphica sp. nov., Geothrix rubra sp. nov., and Geothrix limicola sp. nov., six novel members of Acidobacteriota isolated from soils.</title>
        <authorList>
            <person name="Itoh H."/>
            <person name="Sugisawa Y."/>
            <person name="Mise K."/>
            <person name="Xu Z."/>
            <person name="Kuniyasu M."/>
            <person name="Ushijima N."/>
            <person name="Kawano K."/>
            <person name="Kobayashi E."/>
            <person name="Shiratori Y."/>
            <person name="Masuda Y."/>
            <person name="Senoo K."/>
        </authorList>
    </citation>
    <scope>NUCLEOTIDE SEQUENCE</scope>
    <source>
        <strain evidence="9">Red802</strain>
    </source>
</reference>
<evidence type="ECO:0000313" key="10">
    <source>
        <dbReference type="Proteomes" id="UP001165044"/>
    </source>
</evidence>
<dbReference type="SUPFAM" id="SSF56935">
    <property type="entry name" value="Porins"/>
    <property type="match status" value="1"/>
</dbReference>
<protein>
    <submittedName>
        <fullName evidence="9">Oar protein</fullName>
    </submittedName>
</protein>
<comment type="subcellular location">
    <subcellularLocation>
        <location evidence="1">Cell outer membrane</location>
        <topology evidence="1">Multi-pass membrane protein</topology>
    </subcellularLocation>
</comment>
<dbReference type="SUPFAM" id="SSF49464">
    <property type="entry name" value="Carboxypeptidase regulatory domain-like"/>
    <property type="match status" value="1"/>
</dbReference>
<evidence type="ECO:0000256" key="3">
    <source>
        <dbReference type="ARBA" id="ARBA00022452"/>
    </source>
</evidence>
<dbReference type="InterPro" id="IPR036942">
    <property type="entry name" value="Beta-barrel_TonB_sf"/>
</dbReference>
<dbReference type="Proteomes" id="UP001165044">
    <property type="component" value="Unassembled WGS sequence"/>
</dbReference>
<comment type="caution">
    <text evidence="9">The sequence shown here is derived from an EMBL/GenBank/DDBJ whole genome shotgun (WGS) entry which is preliminary data.</text>
</comment>
<evidence type="ECO:0000259" key="8">
    <source>
        <dbReference type="Pfam" id="PF25183"/>
    </source>
</evidence>
<keyword evidence="6" id="KW-0998">Cell outer membrane</keyword>
<dbReference type="Gene3D" id="2.170.130.10">
    <property type="entry name" value="TonB-dependent receptor, plug domain"/>
    <property type="match status" value="1"/>
</dbReference>
<evidence type="ECO:0000256" key="1">
    <source>
        <dbReference type="ARBA" id="ARBA00004571"/>
    </source>
</evidence>
<keyword evidence="4" id="KW-0812">Transmembrane</keyword>
<accession>A0ABQ5PXA2</accession>
<dbReference type="RefSeq" id="WP_285607418.1">
    <property type="nucleotide sequence ID" value="NZ_BSDC01000001.1"/>
</dbReference>
<keyword evidence="5" id="KW-0472">Membrane</keyword>
<dbReference type="Gene3D" id="2.60.40.1120">
    <property type="entry name" value="Carboxypeptidase-like, regulatory domain"/>
    <property type="match status" value="1"/>
</dbReference>